<dbReference type="EMBL" id="HBIN01001045">
    <property type="protein sequence ID" value="CAE0430239.1"/>
    <property type="molecule type" value="Transcribed_RNA"/>
</dbReference>
<dbReference type="GO" id="GO:0006631">
    <property type="term" value="P:fatty acid metabolic process"/>
    <property type="evidence" value="ECO:0007669"/>
    <property type="project" value="TreeGrafter"/>
</dbReference>
<evidence type="ECO:0000256" key="2">
    <source>
        <dbReference type="ARBA" id="ARBA00022598"/>
    </source>
</evidence>
<sequence length="542" mass="60073">MFNWSSLFEDWFCRTTSDNPSLGRVLHANHLLNPTRPALVEIDSDAFTATGKIVVLNRCTYLELEYIVEKCCDLLREDYKLSSTDVVACVGSASISQSAFLLSSLRTGIITVPVNPFLPIEELAEILTNCQPDLIFSESQFFEKVREAISLSPKRVAPNCEEFPKVVVPDNVERHSFKYTQSFEDEVSNDMPLSILYSSGTTGGEKKGVLVDQRLIKEWQVHVAVGLGSHIGIWPHYGMGGYAGFFNAISSRQTFYLLRIQNKMPPIVTFCHLIHMSLHKFNIEWVWCAPLHLELPMHLLRDKFTPPPGLKFACLGGTWASGSEIREINDRYAETDIMVVYGSTEIGAGAWNHIGSFPGKAHTVGKPLKGVTISASGEILKAASEPSVFTGYYNNSDLTSSCFTEDRLYCKTGDLGEIDADGFLVIKGRVDDMIILSVGQNLLPSVLENKLLEHSSIQHATVLGVKVADKHKLVAVIVKSVNEADDQTFSNELKAYLKAKNVSSAMCPEEFLYLEQSGIPLTASGKVKRRILEGVVKEKLLK</sequence>
<dbReference type="InterPro" id="IPR000873">
    <property type="entry name" value="AMP-dep_synth/lig_dom"/>
</dbReference>
<protein>
    <recommendedName>
        <fullName evidence="8">AMP-dependent synthetase/ligase domain-containing protein</fullName>
    </recommendedName>
</protein>
<evidence type="ECO:0000259" key="3">
    <source>
        <dbReference type="Pfam" id="PF00501"/>
    </source>
</evidence>
<dbReference type="SUPFAM" id="SSF56801">
    <property type="entry name" value="Acetyl-CoA synthetase-like"/>
    <property type="match status" value="1"/>
</dbReference>
<dbReference type="Pfam" id="PF13193">
    <property type="entry name" value="AMP-binding_C"/>
    <property type="match status" value="1"/>
</dbReference>
<feature type="domain" description="AMP-dependent synthetase/ligase" evidence="3">
    <location>
        <begin position="57"/>
        <end position="373"/>
    </location>
</feature>
<dbReference type="InterPro" id="IPR045851">
    <property type="entry name" value="AMP-bd_C_sf"/>
</dbReference>
<dbReference type="PANTHER" id="PTHR43201:SF5">
    <property type="entry name" value="MEDIUM-CHAIN ACYL-COA LIGASE ACSF2, MITOCHONDRIAL"/>
    <property type="match status" value="1"/>
</dbReference>
<evidence type="ECO:0008006" key="8">
    <source>
        <dbReference type="Google" id="ProtNLM"/>
    </source>
</evidence>
<dbReference type="InterPro" id="IPR025110">
    <property type="entry name" value="AMP-bd_C"/>
</dbReference>
<dbReference type="AlphaFoldDB" id="A0A6S8ABS5"/>
<dbReference type="CDD" id="cd04433">
    <property type="entry name" value="AFD_class_I"/>
    <property type="match status" value="1"/>
</dbReference>
<dbReference type="EMBL" id="HBIN01001046">
    <property type="protein sequence ID" value="CAE0430240.1"/>
    <property type="molecule type" value="Transcribed_RNA"/>
</dbReference>
<gene>
    <name evidence="5" type="ORF">ASTO00021_LOCUS547</name>
    <name evidence="6" type="ORF">ASTO00021_LOCUS548</name>
    <name evidence="7" type="ORF">ASTO00021_LOCUS549</name>
</gene>
<dbReference type="EMBL" id="HBIN01001047">
    <property type="protein sequence ID" value="CAE0430241.1"/>
    <property type="molecule type" value="Transcribed_RNA"/>
</dbReference>
<reference evidence="6" key="1">
    <citation type="submission" date="2021-01" db="EMBL/GenBank/DDBJ databases">
        <authorList>
            <person name="Corre E."/>
            <person name="Pelletier E."/>
            <person name="Niang G."/>
            <person name="Scheremetjew M."/>
            <person name="Finn R."/>
            <person name="Kale V."/>
            <person name="Holt S."/>
            <person name="Cochrane G."/>
            <person name="Meng A."/>
            <person name="Brown T."/>
            <person name="Cohen L."/>
        </authorList>
    </citation>
    <scope>NUCLEOTIDE SEQUENCE</scope>
    <source>
        <strain evidence="6">GSBS06</strain>
    </source>
</reference>
<evidence type="ECO:0000313" key="5">
    <source>
        <dbReference type="EMBL" id="CAE0430239.1"/>
    </source>
</evidence>
<organism evidence="6">
    <name type="scientific">Aplanochytrium stocchinoi</name>
    <dbReference type="NCBI Taxonomy" id="215587"/>
    <lineage>
        <taxon>Eukaryota</taxon>
        <taxon>Sar</taxon>
        <taxon>Stramenopiles</taxon>
        <taxon>Bigyra</taxon>
        <taxon>Labyrinthulomycetes</taxon>
        <taxon>Thraustochytrida</taxon>
        <taxon>Thraustochytriidae</taxon>
        <taxon>Aplanochytrium</taxon>
    </lineage>
</organism>
<dbReference type="Pfam" id="PF00501">
    <property type="entry name" value="AMP-binding"/>
    <property type="match status" value="1"/>
</dbReference>
<evidence type="ECO:0000313" key="7">
    <source>
        <dbReference type="EMBL" id="CAE0430241.1"/>
    </source>
</evidence>
<proteinExistence type="inferred from homology"/>
<accession>A0A6S8ABS5</accession>
<dbReference type="PANTHER" id="PTHR43201">
    <property type="entry name" value="ACYL-COA SYNTHETASE"/>
    <property type="match status" value="1"/>
</dbReference>
<dbReference type="Gene3D" id="3.30.300.30">
    <property type="match status" value="1"/>
</dbReference>
<name>A0A6S8ABS5_9STRA</name>
<evidence type="ECO:0000256" key="1">
    <source>
        <dbReference type="ARBA" id="ARBA00006432"/>
    </source>
</evidence>
<keyword evidence="2" id="KW-0436">Ligase</keyword>
<evidence type="ECO:0000259" key="4">
    <source>
        <dbReference type="Pfam" id="PF13193"/>
    </source>
</evidence>
<dbReference type="Gene3D" id="3.40.50.12780">
    <property type="entry name" value="N-terminal domain of ligase-like"/>
    <property type="match status" value="1"/>
</dbReference>
<evidence type="ECO:0000313" key="6">
    <source>
        <dbReference type="EMBL" id="CAE0430240.1"/>
    </source>
</evidence>
<dbReference type="GO" id="GO:0031956">
    <property type="term" value="F:medium-chain fatty acid-CoA ligase activity"/>
    <property type="evidence" value="ECO:0007669"/>
    <property type="project" value="TreeGrafter"/>
</dbReference>
<feature type="domain" description="AMP-binding enzyme C-terminal" evidence="4">
    <location>
        <begin position="447"/>
        <end position="526"/>
    </location>
</feature>
<dbReference type="InterPro" id="IPR042099">
    <property type="entry name" value="ANL_N_sf"/>
</dbReference>
<comment type="similarity">
    <text evidence="1">Belongs to the ATP-dependent AMP-binding enzyme family.</text>
</comment>